<evidence type="ECO:0000313" key="3">
    <source>
        <dbReference type="Proteomes" id="UP000001194"/>
    </source>
</evidence>
<sequence length="161" mass="17184">MVTLLVPLNRGLRHLTSRWTLNQPPFPKKVKERGGLIPKPSQAFGLLASSGPGTLPSPPLQAPSFFKSPPQNQSQSTQIGGTSPAPPSSSLTQDMTDAASIHSSRFQSTSFPSGSLGLARIAWALSIDHAAEQEMLQVQDTVFELAQPHFAQSQAARASED</sequence>
<feature type="region of interest" description="Disordered" evidence="1">
    <location>
        <begin position="24"/>
        <end position="111"/>
    </location>
</feature>
<protein>
    <submittedName>
        <fullName evidence="2">Predicted protein</fullName>
    </submittedName>
</protein>
<proteinExistence type="predicted"/>
<name>B0DJD4_LACBS</name>
<evidence type="ECO:0000256" key="1">
    <source>
        <dbReference type="SAM" id="MobiDB-lite"/>
    </source>
</evidence>
<evidence type="ECO:0000313" key="2">
    <source>
        <dbReference type="EMBL" id="EDR05501.1"/>
    </source>
</evidence>
<dbReference type="InParanoid" id="B0DJD4"/>
<reference evidence="2 3" key="1">
    <citation type="journal article" date="2008" name="Nature">
        <title>The genome of Laccaria bicolor provides insights into mycorrhizal symbiosis.</title>
        <authorList>
            <person name="Martin F."/>
            <person name="Aerts A."/>
            <person name="Ahren D."/>
            <person name="Brun A."/>
            <person name="Danchin E.G.J."/>
            <person name="Duchaussoy F."/>
            <person name="Gibon J."/>
            <person name="Kohler A."/>
            <person name="Lindquist E."/>
            <person name="Pereda V."/>
            <person name="Salamov A."/>
            <person name="Shapiro H.J."/>
            <person name="Wuyts J."/>
            <person name="Blaudez D."/>
            <person name="Buee M."/>
            <person name="Brokstein P."/>
            <person name="Canbaeck B."/>
            <person name="Cohen D."/>
            <person name="Courty P.E."/>
            <person name="Coutinho P.M."/>
            <person name="Delaruelle C."/>
            <person name="Detter J.C."/>
            <person name="Deveau A."/>
            <person name="DiFazio S."/>
            <person name="Duplessis S."/>
            <person name="Fraissinet-Tachet L."/>
            <person name="Lucic E."/>
            <person name="Frey-Klett P."/>
            <person name="Fourrey C."/>
            <person name="Feussner I."/>
            <person name="Gay G."/>
            <person name="Grimwood J."/>
            <person name="Hoegger P.J."/>
            <person name="Jain P."/>
            <person name="Kilaru S."/>
            <person name="Labbe J."/>
            <person name="Lin Y.C."/>
            <person name="Legue V."/>
            <person name="Le Tacon F."/>
            <person name="Marmeisse R."/>
            <person name="Melayah D."/>
            <person name="Montanini B."/>
            <person name="Muratet M."/>
            <person name="Nehls U."/>
            <person name="Niculita-Hirzel H."/>
            <person name="Oudot-Le Secq M.P."/>
            <person name="Peter M."/>
            <person name="Quesneville H."/>
            <person name="Rajashekar B."/>
            <person name="Reich M."/>
            <person name="Rouhier N."/>
            <person name="Schmutz J."/>
            <person name="Yin T."/>
            <person name="Chalot M."/>
            <person name="Henrissat B."/>
            <person name="Kuees U."/>
            <person name="Lucas S."/>
            <person name="Van de Peer Y."/>
            <person name="Podila G.K."/>
            <person name="Polle A."/>
            <person name="Pukkila P.J."/>
            <person name="Richardson P.M."/>
            <person name="Rouze P."/>
            <person name="Sanders I.R."/>
            <person name="Stajich J.E."/>
            <person name="Tunlid A."/>
            <person name="Tuskan G."/>
            <person name="Grigoriev I.V."/>
        </authorList>
    </citation>
    <scope>NUCLEOTIDE SEQUENCE [LARGE SCALE GENOMIC DNA]</scope>
    <source>
        <strain evidence="3">S238N-H82 / ATCC MYA-4686</strain>
    </source>
</reference>
<dbReference type="RefSeq" id="XP_001884059.1">
    <property type="nucleotide sequence ID" value="XM_001884024.1"/>
</dbReference>
<dbReference type="EMBL" id="DS547113">
    <property type="protein sequence ID" value="EDR05501.1"/>
    <property type="molecule type" value="Genomic_DNA"/>
</dbReference>
<accession>B0DJD4</accession>
<dbReference type="AlphaFoldDB" id="B0DJD4"/>
<gene>
    <name evidence="2" type="ORF">LACBIDRAFT_303355</name>
</gene>
<dbReference type="HOGENOM" id="CLU_1644002_0_0_1"/>
<feature type="compositionally biased region" description="Low complexity" evidence="1">
    <location>
        <begin position="45"/>
        <end position="54"/>
    </location>
</feature>
<feature type="compositionally biased region" description="Polar residues" evidence="1">
    <location>
        <begin position="69"/>
        <end position="81"/>
    </location>
</feature>
<organism evidence="3">
    <name type="scientific">Laccaria bicolor (strain S238N-H82 / ATCC MYA-4686)</name>
    <name type="common">Bicoloured deceiver</name>
    <name type="synonym">Laccaria laccata var. bicolor</name>
    <dbReference type="NCBI Taxonomy" id="486041"/>
    <lineage>
        <taxon>Eukaryota</taxon>
        <taxon>Fungi</taxon>
        <taxon>Dikarya</taxon>
        <taxon>Basidiomycota</taxon>
        <taxon>Agaricomycotina</taxon>
        <taxon>Agaricomycetes</taxon>
        <taxon>Agaricomycetidae</taxon>
        <taxon>Agaricales</taxon>
        <taxon>Agaricineae</taxon>
        <taxon>Hydnangiaceae</taxon>
        <taxon>Laccaria</taxon>
    </lineage>
</organism>
<feature type="compositionally biased region" description="Polar residues" evidence="1">
    <location>
        <begin position="88"/>
        <end position="111"/>
    </location>
</feature>
<keyword evidence="3" id="KW-1185">Reference proteome</keyword>
<dbReference type="Proteomes" id="UP000001194">
    <property type="component" value="Unassembled WGS sequence"/>
</dbReference>
<dbReference type="KEGG" id="lbc:LACBIDRAFT_303355"/>
<dbReference type="GeneID" id="6079614"/>